<reference evidence="1" key="1">
    <citation type="journal article" date="2019" name="bioRxiv">
        <title>The Genome of the Zebra Mussel, Dreissena polymorpha: A Resource for Invasive Species Research.</title>
        <authorList>
            <person name="McCartney M.A."/>
            <person name="Auch B."/>
            <person name="Kono T."/>
            <person name="Mallez S."/>
            <person name="Zhang Y."/>
            <person name="Obille A."/>
            <person name="Becker A."/>
            <person name="Abrahante J.E."/>
            <person name="Garbe J."/>
            <person name="Badalamenti J.P."/>
            <person name="Herman A."/>
            <person name="Mangelson H."/>
            <person name="Liachko I."/>
            <person name="Sullivan S."/>
            <person name="Sone E.D."/>
            <person name="Koren S."/>
            <person name="Silverstein K.A.T."/>
            <person name="Beckman K.B."/>
            <person name="Gohl D.M."/>
        </authorList>
    </citation>
    <scope>NUCLEOTIDE SEQUENCE</scope>
    <source>
        <strain evidence="1">Duluth1</strain>
        <tissue evidence="1">Whole animal</tissue>
    </source>
</reference>
<evidence type="ECO:0000313" key="2">
    <source>
        <dbReference type="Proteomes" id="UP000828390"/>
    </source>
</evidence>
<dbReference type="Proteomes" id="UP000828390">
    <property type="component" value="Unassembled WGS sequence"/>
</dbReference>
<organism evidence="1 2">
    <name type="scientific">Dreissena polymorpha</name>
    <name type="common">Zebra mussel</name>
    <name type="synonym">Mytilus polymorpha</name>
    <dbReference type="NCBI Taxonomy" id="45954"/>
    <lineage>
        <taxon>Eukaryota</taxon>
        <taxon>Metazoa</taxon>
        <taxon>Spiralia</taxon>
        <taxon>Lophotrochozoa</taxon>
        <taxon>Mollusca</taxon>
        <taxon>Bivalvia</taxon>
        <taxon>Autobranchia</taxon>
        <taxon>Heteroconchia</taxon>
        <taxon>Euheterodonta</taxon>
        <taxon>Imparidentia</taxon>
        <taxon>Neoheterodontei</taxon>
        <taxon>Myida</taxon>
        <taxon>Dreissenoidea</taxon>
        <taxon>Dreissenidae</taxon>
        <taxon>Dreissena</taxon>
    </lineage>
</organism>
<evidence type="ECO:0000313" key="1">
    <source>
        <dbReference type="EMBL" id="KAH3843562.1"/>
    </source>
</evidence>
<keyword evidence="2" id="KW-1185">Reference proteome</keyword>
<comment type="caution">
    <text evidence="1">The sequence shown here is derived from an EMBL/GenBank/DDBJ whole genome shotgun (WGS) entry which is preliminary data.</text>
</comment>
<accession>A0A9D4KPC3</accession>
<name>A0A9D4KPC3_DREPO</name>
<dbReference type="AlphaFoldDB" id="A0A9D4KPC3"/>
<gene>
    <name evidence="1" type="ORF">DPMN_117083</name>
</gene>
<sequence>MRNSRLLPAKVPTARPTMYISTFLYMSPLMNGRAITPPSAQMLITVVHKMPNPQAIN</sequence>
<reference evidence="1" key="2">
    <citation type="submission" date="2020-11" db="EMBL/GenBank/DDBJ databases">
        <authorList>
            <person name="McCartney M.A."/>
            <person name="Auch B."/>
            <person name="Kono T."/>
            <person name="Mallez S."/>
            <person name="Becker A."/>
            <person name="Gohl D.M."/>
            <person name="Silverstein K.A.T."/>
            <person name="Koren S."/>
            <person name="Bechman K.B."/>
            <person name="Herman A."/>
            <person name="Abrahante J.E."/>
            <person name="Garbe J."/>
        </authorList>
    </citation>
    <scope>NUCLEOTIDE SEQUENCE</scope>
    <source>
        <strain evidence="1">Duluth1</strain>
        <tissue evidence="1">Whole animal</tissue>
    </source>
</reference>
<protein>
    <submittedName>
        <fullName evidence="1">Uncharacterized protein</fullName>
    </submittedName>
</protein>
<proteinExistence type="predicted"/>
<dbReference type="EMBL" id="JAIWYP010000004">
    <property type="protein sequence ID" value="KAH3843562.1"/>
    <property type="molecule type" value="Genomic_DNA"/>
</dbReference>